<dbReference type="Proteomes" id="UP001220324">
    <property type="component" value="Unassembled WGS sequence"/>
</dbReference>
<dbReference type="Pfam" id="PF00067">
    <property type="entry name" value="p450"/>
    <property type="match status" value="1"/>
</dbReference>
<dbReference type="PANTHER" id="PTHR24306:SF7">
    <property type="entry name" value="AHBB"/>
    <property type="match status" value="1"/>
</dbReference>
<dbReference type="PANTHER" id="PTHR24306">
    <property type="match status" value="1"/>
</dbReference>
<dbReference type="GO" id="GO:0016705">
    <property type="term" value="F:oxidoreductase activity, acting on paired donors, with incorporation or reduction of molecular oxygen"/>
    <property type="evidence" value="ECO:0007669"/>
    <property type="project" value="InterPro"/>
</dbReference>
<protein>
    <recommendedName>
        <fullName evidence="3">Cytochrome P450</fullName>
    </recommendedName>
</protein>
<evidence type="ECO:0008006" key="3">
    <source>
        <dbReference type="Google" id="ProtNLM"/>
    </source>
</evidence>
<sequence>MEYRRISHGLIQSLQDILSELTWSKCLAVLIFSCILTRVITGLRSQRRSDPTEARTPRLAPYWFPRFGHGPFFLWNHVALLESLRDSMAEPVFGVYLQGEVHKTVVSPAMIKTVLSAKSSDMTVLDQAMRNVFGDRTMVRRLRSNRNEEISHVSEIISQDSFISDGSMAITRLLQRNAPNLVTFSRSPVDQAPWERDSSTSVSEEDQSICEANLFALVREFVGHNITTLLLGEAFMESFPSVLQLFWSLDANFVSLFAGFKRWTPSPGISAGHAARYRLTHIMSVFYRAFSAWDDGIDPGIELRDLDDVSELFKQQMRNSKKLDLSPKASAAGNLSLHWDLMEYIVKMTFWNLIHIFADEELLKDIRKEMAPAVDSSRPNRRETGFPFDEPPKLDLDIEKMLQTCHLLKACHYETIRLHSAGISVRELESDLTLTESAGEAIEPRSYKIRKGEKVLMPHGVYQNDQTRFSNPDQYDPLRYLVTDHTSGNKVANSEILGPFADGLYTLKNNAFTERAILAFTASIVSMWVISSPDGKDLVVPPHKTGWGAFLPAKDVKVHVKARV</sequence>
<dbReference type="GO" id="GO:0005506">
    <property type="term" value="F:iron ion binding"/>
    <property type="evidence" value="ECO:0007669"/>
    <property type="project" value="InterPro"/>
</dbReference>
<dbReference type="AlphaFoldDB" id="A0AAD6GM46"/>
<evidence type="ECO:0000313" key="2">
    <source>
        <dbReference type="Proteomes" id="UP001220324"/>
    </source>
</evidence>
<proteinExistence type="predicted"/>
<dbReference type="SUPFAM" id="SSF48264">
    <property type="entry name" value="Cytochrome P450"/>
    <property type="match status" value="1"/>
</dbReference>
<gene>
    <name evidence="1" type="ORF">N7494_001318</name>
</gene>
<keyword evidence="2" id="KW-1185">Reference proteome</keyword>
<organism evidence="1 2">
    <name type="scientific">Penicillium frequentans</name>
    <dbReference type="NCBI Taxonomy" id="3151616"/>
    <lineage>
        <taxon>Eukaryota</taxon>
        <taxon>Fungi</taxon>
        <taxon>Dikarya</taxon>
        <taxon>Ascomycota</taxon>
        <taxon>Pezizomycotina</taxon>
        <taxon>Eurotiomycetes</taxon>
        <taxon>Eurotiomycetidae</taxon>
        <taxon>Eurotiales</taxon>
        <taxon>Aspergillaceae</taxon>
        <taxon>Penicillium</taxon>
    </lineage>
</organism>
<comment type="caution">
    <text evidence="1">The sequence shown here is derived from an EMBL/GenBank/DDBJ whole genome shotgun (WGS) entry which is preliminary data.</text>
</comment>
<dbReference type="GO" id="GO:0020037">
    <property type="term" value="F:heme binding"/>
    <property type="evidence" value="ECO:0007669"/>
    <property type="project" value="InterPro"/>
</dbReference>
<dbReference type="GO" id="GO:0043386">
    <property type="term" value="P:mycotoxin biosynthetic process"/>
    <property type="evidence" value="ECO:0007669"/>
    <property type="project" value="UniProtKB-ARBA"/>
</dbReference>
<dbReference type="EMBL" id="JAQIZZ010000001">
    <property type="protein sequence ID" value="KAJ5557403.1"/>
    <property type="molecule type" value="Genomic_DNA"/>
</dbReference>
<dbReference type="InterPro" id="IPR001128">
    <property type="entry name" value="Cyt_P450"/>
</dbReference>
<reference evidence="1 2" key="1">
    <citation type="journal article" date="2023" name="IMA Fungus">
        <title>Comparative genomic study of the Penicillium genus elucidates a diverse pangenome and 15 lateral gene transfer events.</title>
        <authorList>
            <person name="Petersen C."/>
            <person name="Sorensen T."/>
            <person name="Nielsen M.R."/>
            <person name="Sondergaard T.E."/>
            <person name="Sorensen J.L."/>
            <person name="Fitzpatrick D.A."/>
            <person name="Frisvad J.C."/>
            <person name="Nielsen K.L."/>
        </authorList>
    </citation>
    <scope>NUCLEOTIDE SEQUENCE [LARGE SCALE GENOMIC DNA]</scope>
    <source>
        <strain evidence="1 2">IBT 35679</strain>
    </source>
</reference>
<dbReference type="GO" id="GO:0004497">
    <property type="term" value="F:monooxygenase activity"/>
    <property type="evidence" value="ECO:0007669"/>
    <property type="project" value="InterPro"/>
</dbReference>
<accession>A0AAD6GM46</accession>
<name>A0AAD6GM46_9EURO</name>
<evidence type="ECO:0000313" key="1">
    <source>
        <dbReference type="EMBL" id="KAJ5557403.1"/>
    </source>
</evidence>
<dbReference type="Gene3D" id="1.10.630.10">
    <property type="entry name" value="Cytochrome P450"/>
    <property type="match status" value="1"/>
</dbReference>
<dbReference type="InterPro" id="IPR036396">
    <property type="entry name" value="Cyt_P450_sf"/>
</dbReference>